<dbReference type="OMA" id="NTTMARE"/>
<dbReference type="PANTHER" id="PTHR13486">
    <property type="entry name" value="TELOMERE LENGTH AND SILENCING PROTEIN 1 TLS1 FAMILY MEMBER"/>
    <property type="match status" value="1"/>
</dbReference>
<dbReference type="InterPro" id="IPR010756">
    <property type="entry name" value="Tls1-like"/>
</dbReference>
<dbReference type="KEGG" id="mis:MICPUN_61674"/>
<keyword evidence="3" id="KW-0539">Nucleus</keyword>
<dbReference type="RefSeq" id="XP_002508362.1">
    <property type="nucleotide sequence ID" value="XM_002508316.1"/>
</dbReference>
<reference evidence="5 6" key="1">
    <citation type="journal article" date="2009" name="Science">
        <title>Green evolution and dynamic adaptations revealed by genomes of the marine picoeukaryotes Micromonas.</title>
        <authorList>
            <person name="Worden A.Z."/>
            <person name="Lee J.H."/>
            <person name="Mock T."/>
            <person name="Rouze P."/>
            <person name="Simmons M.P."/>
            <person name="Aerts A.L."/>
            <person name="Allen A.E."/>
            <person name="Cuvelier M.L."/>
            <person name="Derelle E."/>
            <person name="Everett M.V."/>
            <person name="Foulon E."/>
            <person name="Grimwood J."/>
            <person name="Gundlach H."/>
            <person name="Henrissat B."/>
            <person name="Napoli C."/>
            <person name="McDonald S.M."/>
            <person name="Parker M.S."/>
            <person name="Rombauts S."/>
            <person name="Salamov A."/>
            <person name="Von Dassow P."/>
            <person name="Badger J.H."/>
            <person name="Coutinho P.M."/>
            <person name="Demir E."/>
            <person name="Dubchak I."/>
            <person name="Gentemann C."/>
            <person name="Eikrem W."/>
            <person name="Gready J.E."/>
            <person name="John U."/>
            <person name="Lanier W."/>
            <person name="Lindquist E.A."/>
            <person name="Lucas S."/>
            <person name="Mayer K.F."/>
            <person name="Moreau H."/>
            <person name="Not F."/>
            <person name="Otillar R."/>
            <person name="Panaud O."/>
            <person name="Pangilinan J."/>
            <person name="Paulsen I."/>
            <person name="Piegu B."/>
            <person name="Poliakov A."/>
            <person name="Robbens S."/>
            <person name="Schmutz J."/>
            <person name="Toulza E."/>
            <person name="Wyss T."/>
            <person name="Zelensky A."/>
            <person name="Zhou K."/>
            <person name="Armbrust E.V."/>
            <person name="Bhattacharya D."/>
            <person name="Goodenough U.W."/>
            <person name="Van de Peer Y."/>
            <person name="Grigoriev I.V."/>
        </authorList>
    </citation>
    <scope>NUCLEOTIDE SEQUENCE [LARGE SCALE GENOMIC DNA]</scope>
    <source>
        <strain evidence="6">RCC299 / NOUM17</strain>
    </source>
</reference>
<dbReference type="STRING" id="296587.C1FHW9"/>
<feature type="region of interest" description="Disordered" evidence="4">
    <location>
        <begin position="1"/>
        <end position="30"/>
    </location>
</feature>
<gene>
    <name evidence="5" type="ORF">MICPUN_61674</name>
</gene>
<dbReference type="OrthoDB" id="5627at2759"/>
<feature type="compositionally biased region" description="Basic and acidic residues" evidence="4">
    <location>
        <begin position="121"/>
        <end position="130"/>
    </location>
</feature>
<evidence type="ECO:0000256" key="1">
    <source>
        <dbReference type="ARBA" id="ARBA00004123"/>
    </source>
</evidence>
<comment type="similarity">
    <text evidence="2">Belongs to the TLS1 family.</text>
</comment>
<dbReference type="GO" id="GO:0005681">
    <property type="term" value="C:spliceosomal complex"/>
    <property type="evidence" value="ECO:0007669"/>
    <property type="project" value="TreeGrafter"/>
</dbReference>
<dbReference type="GO" id="GO:0000398">
    <property type="term" value="P:mRNA splicing, via spliceosome"/>
    <property type="evidence" value="ECO:0007669"/>
    <property type="project" value="TreeGrafter"/>
</dbReference>
<dbReference type="EMBL" id="CP001576">
    <property type="protein sequence ID" value="ACO69620.1"/>
    <property type="molecule type" value="Genomic_DNA"/>
</dbReference>
<feature type="compositionally biased region" description="Gly residues" evidence="4">
    <location>
        <begin position="110"/>
        <end position="119"/>
    </location>
</feature>
<dbReference type="PANTHER" id="PTHR13486:SF2">
    <property type="entry name" value="SPLICING FACTOR C9ORF78"/>
    <property type="match status" value="1"/>
</dbReference>
<dbReference type="AlphaFoldDB" id="C1FHW9"/>
<dbReference type="Pfam" id="PF07052">
    <property type="entry name" value="Hep_59"/>
    <property type="match status" value="1"/>
</dbReference>
<feature type="compositionally biased region" description="Basic residues" evidence="4">
    <location>
        <begin position="1"/>
        <end position="10"/>
    </location>
</feature>
<protein>
    <submittedName>
        <fullName evidence="5">Uncharacterized protein</fullName>
    </submittedName>
</protein>
<evidence type="ECO:0000256" key="3">
    <source>
        <dbReference type="ARBA" id="ARBA00023242"/>
    </source>
</evidence>
<dbReference type="InParanoid" id="C1FHW9"/>
<proteinExistence type="inferred from homology"/>
<comment type="subcellular location">
    <subcellularLocation>
        <location evidence="1">Nucleus</location>
    </subcellularLocation>
</comment>
<sequence>MAPRNLRKKRVADSDDEEDEQGAQALRERMEDAKTLIKNRVKSKGVGAEALALGSGKKDVDADEDADDGKHAQFAAGAAVDVDGEDPNMLRYIEQELAKRRGAGGDEGGDGAGTSGGGAKSAEERLWDTPDELRVKKTEGEETADRWLTGIVEVQLPADYKIKNIEATERAKAKMLEKIHGGGDGAAMDHPHSRQAELAASRAALRVEDDGGFQKAEASANLKLQRKEFATSFGRGFGTKAKKPRH</sequence>
<evidence type="ECO:0000256" key="4">
    <source>
        <dbReference type="SAM" id="MobiDB-lite"/>
    </source>
</evidence>
<evidence type="ECO:0000313" key="5">
    <source>
        <dbReference type="EMBL" id="ACO69620.1"/>
    </source>
</evidence>
<name>C1FHW9_MICCC</name>
<feature type="region of interest" description="Disordered" evidence="4">
    <location>
        <begin position="47"/>
        <end position="69"/>
    </location>
</feature>
<accession>C1FHW9</accession>
<feature type="region of interest" description="Disordered" evidence="4">
    <location>
        <begin position="100"/>
        <end position="130"/>
    </location>
</feature>
<dbReference type="GeneID" id="8246912"/>
<evidence type="ECO:0000313" key="6">
    <source>
        <dbReference type="Proteomes" id="UP000002009"/>
    </source>
</evidence>
<keyword evidence="6" id="KW-1185">Reference proteome</keyword>
<dbReference type="eggNOG" id="KOG3345">
    <property type="taxonomic scope" value="Eukaryota"/>
</dbReference>
<organism evidence="5 6">
    <name type="scientific">Micromonas commoda (strain RCC299 / NOUM17 / CCMP2709)</name>
    <name type="common">Picoplanktonic green alga</name>
    <dbReference type="NCBI Taxonomy" id="296587"/>
    <lineage>
        <taxon>Eukaryota</taxon>
        <taxon>Viridiplantae</taxon>
        <taxon>Chlorophyta</taxon>
        <taxon>Mamiellophyceae</taxon>
        <taxon>Mamiellales</taxon>
        <taxon>Mamiellaceae</taxon>
        <taxon>Micromonas</taxon>
    </lineage>
</organism>
<dbReference type="Proteomes" id="UP000002009">
    <property type="component" value="Chromosome 10"/>
</dbReference>
<evidence type="ECO:0000256" key="2">
    <source>
        <dbReference type="ARBA" id="ARBA00007643"/>
    </source>
</evidence>